<dbReference type="OrthoDB" id="6151690at2759"/>
<protein>
    <submittedName>
        <fullName evidence="1">Uncharacterized protein</fullName>
    </submittedName>
</protein>
<sequence>MSQHLFEEDAFCPGNTTIPTVEPVHCQPSDGGPSEMCIGSVPRLSAHNRPISRALSQNQNSFEGLPVMLQIHPGCSIFYNTCTIDTPLMIILYQMLTNRNLLQLFSNSLYGIFRTELRDMLSLFMRRDYDGVRRVWGEIIGHSERRDFYGCDAEFMMHPFSSLLLYHYRYYCSNLDCPTNETQFEMPGMNLPRLPAGAYLDISTFQQLIDNFTIYLEDPCNEHLVQTVSESRGNARYT</sequence>
<reference evidence="1" key="1">
    <citation type="submission" date="2018-11" db="EMBL/GenBank/DDBJ databases">
        <authorList>
            <person name="Alioto T."/>
            <person name="Alioto T."/>
        </authorList>
    </citation>
    <scope>NUCLEOTIDE SEQUENCE</scope>
</reference>
<accession>A0A8B6HAM7</accession>
<evidence type="ECO:0000313" key="2">
    <source>
        <dbReference type="Proteomes" id="UP000596742"/>
    </source>
</evidence>
<evidence type="ECO:0000313" key="1">
    <source>
        <dbReference type="EMBL" id="VDI76311.1"/>
    </source>
</evidence>
<organism evidence="1 2">
    <name type="scientific">Mytilus galloprovincialis</name>
    <name type="common">Mediterranean mussel</name>
    <dbReference type="NCBI Taxonomy" id="29158"/>
    <lineage>
        <taxon>Eukaryota</taxon>
        <taxon>Metazoa</taxon>
        <taxon>Spiralia</taxon>
        <taxon>Lophotrochozoa</taxon>
        <taxon>Mollusca</taxon>
        <taxon>Bivalvia</taxon>
        <taxon>Autobranchia</taxon>
        <taxon>Pteriomorphia</taxon>
        <taxon>Mytilida</taxon>
        <taxon>Mytiloidea</taxon>
        <taxon>Mytilidae</taxon>
        <taxon>Mytilinae</taxon>
        <taxon>Mytilus</taxon>
    </lineage>
</organism>
<comment type="caution">
    <text evidence="1">The sequence shown here is derived from an EMBL/GenBank/DDBJ whole genome shotgun (WGS) entry which is preliminary data.</text>
</comment>
<dbReference type="Proteomes" id="UP000596742">
    <property type="component" value="Unassembled WGS sequence"/>
</dbReference>
<proteinExistence type="predicted"/>
<keyword evidence="2" id="KW-1185">Reference proteome</keyword>
<name>A0A8B6HAM7_MYTGA</name>
<gene>
    <name evidence="1" type="ORF">MGAL_10B080680</name>
</gene>
<dbReference type="EMBL" id="UYJE01009742">
    <property type="protein sequence ID" value="VDI76311.1"/>
    <property type="molecule type" value="Genomic_DNA"/>
</dbReference>
<dbReference type="AlphaFoldDB" id="A0A8B6HAM7"/>